<evidence type="ECO:0000313" key="5">
    <source>
        <dbReference type="Proteomes" id="UP001155220"/>
    </source>
</evidence>
<evidence type="ECO:0000256" key="1">
    <source>
        <dbReference type="ARBA" id="ARBA00022679"/>
    </source>
</evidence>
<dbReference type="RefSeq" id="WP_253963745.1">
    <property type="nucleotide sequence ID" value="NZ_JALHBS010000035.1"/>
</dbReference>
<gene>
    <name evidence="4" type="ORF">MJ956_06920</name>
</gene>
<reference evidence="4" key="1">
    <citation type="submission" date="2022-03" db="EMBL/GenBank/DDBJ databases">
        <title>Aurantimonas Liuensis sp. Nov., isolated from the hadal seawater of the Mariana Trench.</title>
        <authorList>
            <person name="Liu R."/>
        </authorList>
    </citation>
    <scope>NUCLEOTIDE SEQUENCE</scope>
    <source>
        <strain evidence="4">LRZ36</strain>
    </source>
</reference>
<comment type="caution">
    <text evidence="4">The sequence shown here is derived from an EMBL/GenBank/DDBJ whole genome shotgun (WGS) entry which is preliminary data.</text>
</comment>
<protein>
    <submittedName>
        <fullName evidence="4">GNAT family N-acetyltransferase</fullName>
        <ecNumber evidence="4">2.3.1.-</ecNumber>
    </submittedName>
</protein>
<dbReference type="GO" id="GO:0016747">
    <property type="term" value="F:acyltransferase activity, transferring groups other than amino-acyl groups"/>
    <property type="evidence" value="ECO:0007669"/>
    <property type="project" value="InterPro"/>
</dbReference>
<keyword evidence="1 4" id="KW-0808">Transferase</keyword>
<keyword evidence="5" id="KW-1185">Reference proteome</keyword>
<sequence length="152" mass="16801">MTGVVTIERIEMSDTDAHSRIVAPLAEPATRGKFAYAPRFVMLALSDDEGVDGGLIGKLYWDWLSIETVAVPERWRGRGLGRRLLEQAETIALAEGCHSAWVDTYSFQSPGFYEAMGYRPFGRLADYPMGEERIFYAKALAGSPMADDGMGK</sequence>
<dbReference type="SUPFAM" id="SSF55729">
    <property type="entry name" value="Acyl-CoA N-acyltransferases (Nat)"/>
    <property type="match status" value="1"/>
</dbReference>
<dbReference type="EMBL" id="JALHBS010000035">
    <property type="protein sequence ID" value="MCP3054882.1"/>
    <property type="molecule type" value="Genomic_DNA"/>
</dbReference>
<evidence type="ECO:0000259" key="3">
    <source>
        <dbReference type="PROSITE" id="PS51186"/>
    </source>
</evidence>
<dbReference type="InterPro" id="IPR050832">
    <property type="entry name" value="Bact_Acetyltransf"/>
</dbReference>
<evidence type="ECO:0000313" key="4">
    <source>
        <dbReference type="EMBL" id="MCP3054882.1"/>
    </source>
</evidence>
<name>A0A9X2KHR3_9HYPH</name>
<dbReference type="Gene3D" id="3.40.630.30">
    <property type="match status" value="1"/>
</dbReference>
<evidence type="ECO:0000256" key="2">
    <source>
        <dbReference type="ARBA" id="ARBA00023315"/>
    </source>
</evidence>
<dbReference type="InterPro" id="IPR000182">
    <property type="entry name" value="GNAT_dom"/>
</dbReference>
<dbReference type="Pfam" id="PF00583">
    <property type="entry name" value="Acetyltransf_1"/>
    <property type="match status" value="1"/>
</dbReference>
<dbReference type="AlphaFoldDB" id="A0A9X2KHR3"/>
<dbReference type="InterPro" id="IPR016181">
    <property type="entry name" value="Acyl_CoA_acyltransferase"/>
</dbReference>
<dbReference type="Proteomes" id="UP001155220">
    <property type="component" value="Unassembled WGS sequence"/>
</dbReference>
<accession>A0A9X2KHR3</accession>
<organism evidence="4 5">
    <name type="scientific">Aurantimonas marianensis</name>
    <dbReference type="NCBI Taxonomy" id="2920428"/>
    <lineage>
        <taxon>Bacteria</taxon>
        <taxon>Pseudomonadati</taxon>
        <taxon>Pseudomonadota</taxon>
        <taxon>Alphaproteobacteria</taxon>
        <taxon>Hyphomicrobiales</taxon>
        <taxon>Aurantimonadaceae</taxon>
        <taxon>Aurantimonas</taxon>
    </lineage>
</organism>
<dbReference type="PANTHER" id="PTHR43877:SF2">
    <property type="entry name" value="AMINOALKYLPHOSPHONATE N-ACETYLTRANSFERASE-RELATED"/>
    <property type="match status" value="1"/>
</dbReference>
<keyword evidence="2 4" id="KW-0012">Acyltransferase</keyword>
<proteinExistence type="predicted"/>
<feature type="domain" description="N-acetyltransferase" evidence="3">
    <location>
        <begin position="5"/>
        <end position="141"/>
    </location>
</feature>
<dbReference type="EC" id="2.3.1.-" evidence="4"/>
<dbReference type="PROSITE" id="PS51186">
    <property type="entry name" value="GNAT"/>
    <property type="match status" value="1"/>
</dbReference>
<dbReference type="PANTHER" id="PTHR43877">
    <property type="entry name" value="AMINOALKYLPHOSPHONATE N-ACETYLTRANSFERASE-RELATED-RELATED"/>
    <property type="match status" value="1"/>
</dbReference>